<name>A0A645AST5_9ZZZZ</name>
<organism evidence="1">
    <name type="scientific">bioreactor metagenome</name>
    <dbReference type="NCBI Taxonomy" id="1076179"/>
    <lineage>
        <taxon>unclassified sequences</taxon>
        <taxon>metagenomes</taxon>
        <taxon>ecological metagenomes</taxon>
    </lineage>
</organism>
<reference evidence="1" key="1">
    <citation type="submission" date="2019-08" db="EMBL/GenBank/DDBJ databases">
        <authorList>
            <person name="Kucharzyk K."/>
            <person name="Murdoch R.W."/>
            <person name="Higgins S."/>
            <person name="Loffler F."/>
        </authorList>
    </citation>
    <scope>NUCLEOTIDE SEQUENCE</scope>
</reference>
<dbReference type="EMBL" id="VSSQ01015451">
    <property type="protein sequence ID" value="MPM55818.1"/>
    <property type="molecule type" value="Genomic_DNA"/>
</dbReference>
<gene>
    <name evidence="1" type="ORF">SDC9_102615</name>
</gene>
<sequence length="252" mass="26216">MLGGGAHAVTAGFASNDQAFGARQFQQQSGVALGLRVVCVGHLGADRAVVLGPGIHALEDVLRRARPCLLPGGAGGQHVGMNAVAPTADFAVHGPHHQGVAALRFQRVEVGEHALAGLRIARCIGAVAHLLCRYGREGRYVCAIAGAPEAGVRNVITLVGVERERDVIDARVAGVDEARQTLHVSVRSGHGQAGGDALAADRCEAMPVARQVAEVVLWIDQKQLVADSESVLVHGRHPPLSCVHGDSLCVLI</sequence>
<proteinExistence type="predicted"/>
<protein>
    <submittedName>
        <fullName evidence="1">Uncharacterized protein</fullName>
    </submittedName>
</protein>
<evidence type="ECO:0000313" key="1">
    <source>
        <dbReference type="EMBL" id="MPM55818.1"/>
    </source>
</evidence>
<comment type="caution">
    <text evidence="1">The sequence shown here is derived from an EMBL/GenBank/DDBJ whole genome shotgun (WGS) entry which is preliminary data.</text>
</comment>
<dbReference type="AlphaFoldDB" id="A0A645AST5"/>
<accession>A0A645AST5</accession>